<sequence>MNKLYKLLMVGMIGISLFGCASVDRWGTDVKSDLNGGLNRIINVYTADGKIIASYEGRIDIESLTSGAVKFDYDGKRYIYYNCFVETIADK</sequence>
<dbReference type="PROSITE" id="PS51257">
    <property type="entry name" value="PROKAR_LIPOPROTEIN"/>
    <property type="match status" value="1"/>
</dbReference>
<evidence type="ECO:0008006" key="4">
    <source>
        <dbReference type="Google" id="ProtNLM"/>
    </source>
</evidence>
<dbReference type="Proteomes" id="UP000265489">
    <property type="component" value="Unassembled WGS sequence"/>
</dbReference>
<dbReference type="RefSeq" id="WP_118324233.1">
    <property type="nucleotide sequence ID" value="NZ_QRYQ01000001.1"/>
</dbReference>
<evidence type="ECO:0000256" key="1">
    <source>
        <dbReference type="SAM" id="SignalP"/>
    </source>
</evidence>
<dbReference type="EMBL" id="QRYQ01000001">
    <property type="protein sequence ID" value="RGU94027.1"/>
    <property type="molecule type" value="Genomic_DNA"/>
</dbReference>
<accession>A0A395WDX6</accession>
<protein>
    <recommendedName>
        <fullName evidence="4">DUF5052 family protein</fullName>
    </recommendedName>
</protein>
<keyword evidence="1" id="KW-0732">Signal</keyword>
<feature type="signal peptide" evidence="1">
    <location>
        <begin position="1"/>
        <end position="21"/>
    </location>
</feature>
<proteinExistence type="predicted"/>
<reference evidence="2 3" key="1">
    <citation type="submission" date="2018-08" db="EMBL/GenBank/DDBJ databases">
        <title>A genome reference for cultivated species of the human gut microbiota.</title>
        <authorList>
            <person name="Zou Y."/>
            <person name="Xue W."/>
            <person name="Luo G."/>
        </authorList>
    </citation>
    <scope>NUCLEOTIDE SEQUENCE [LARGE SCALE GENOMIC DNA]</scope>
    <source>
        <strain evidence="2 3">AF15-20</strain>
    </source>
</reference>
<evidence type="ECO:0000313" key="3">
    <source>
        <dbReference type="Proteomes" id="UP000265489"/>
    </source>
</evidence>
<comment type="caution">
    <text evidence="2">The sequence shown here is derived from an EMBL/GenBank/DDBJ whole genome shotgun (WGS) entry which is preliminary data.</text>
</comment>
<organism evidence="2 3">
    <name type="scientific">Holdemanella biformis</name>
    <dbReference type="NCBI Taxonomy" id="1735"/>
    <lineage>
        <taxon>Bacteria</taxon>
        <taxon>Bacillati</taxon>
        <taxon>Bacillota</taxon>
        <taxon>Erysipelotrichia</taxon>
        <taxon>Erysipelotrichales</taxon>
        <taxon>Erysipelotrichaceae</taxon>
        <taxon>Holdemanella</taxon>
    </lineage>
</organism>
<dbReference type="AlphaFoldDB" id="A0A395WDX6"/>
<evidence type="ECO:0000313" key="2">
    <source>
        <dbReference type="EMBL" id="RGU94027.1"/>
    </source>
</evidence>
<feature type="chain" id="PRO_5038837389" description="DUF5052 family protein" evidence="1">
    <location>
        <begin position="22"/>
        <end position="91"/>
    </location>
</feature>
<gene>
    <name evidence="2" type="ORF">DWW32_00500</name>
</gene>
<name>A0A395WDX6_9FIRM</name>